<keyword evidence="3" id="KW-0694">RNA-binding</keyword>
<name>A0A444XPK4_ARAHY</name>
<dbReference type="AlphaFoldDB" id="A0A444XPK4"/>
<dbReference type="InterPro" id="IPR001313">
    <property type="entry name" value="Pumilio_RNA-bd_rpt"/>
</dbReference>
<sequence length="277" mass="32061">MSTRSVQKLLEHVTNQEQRLCIMSTLTPSVVALSTNTNGLHVVDHCVKHFSSEDTKKCFDIIDTEEDDIYQAWRFRAAKRLRGMLHAIRKKGAHPYWIPPEVLSELMRRWNADAYRQLQARNTAARKLTRGTSLHTAGGTTFPEARLRLNHSLGRQSHMDEFFEHTHTRKEDRTQWVDENSRKTKAAIEAGVIDPPPVFEESIWIETVGGKRRGRVYGMGEVRDSSMVQPRVDGPTTTTSTDVLDLRERIIIPNSEVEQHVAKYRELEDRYQREKRE</sequence>
<protein>
    <submittedName>
        <fullName evidence="4">Uncharacterized protein</fullName>
    </submittedName>
</protein>
<dbReference type="Gene3D" id="1.25.10.10">
    <property type="entry name" value="Leucine-rich Repeat Variant"/>
    <property type="match status" value="1"/>
</dbReference>
<dbReference type="InterPro" id="IPR016024">
    <property type="entry name" value="ARM-type_fold"/>
</dbReference>
<keyword evidence="5" id="KW-1185">Reference proteome</keyword>
<dbReference type="Proteomes" id="UP000289738">
    <property type="component" value="Chromosome B09"/>
</dbReference>
<evidence type="ECO:0000256" key="1">
    <source>
        <dbReference type="ARBA" id="ARBA00022737"/>
    </source>
</evidence>
<evidence type="ECO:0000313" key="4">
    <source>
        <dbReference type="EMBL" id="RYQ91602.1"/>
    </source>
</evidence>
<dbReference type="GO" id="GO:0006417">
    <property type="term" value="P:regulation of translation"/>
    <property type="evidence" value="ECO:0007669"/>
    <property type="project" value="UniProtKB-KW"/>
</dbReference>
<gene>
    <name evidence="4" type="ORF">Ahy_B09g097560</name>
</gene>
<proteinExistence type="predicted"/>
<dbReference type="InterPro" id="IPR011989">
    <property type="entry name" value="ARM-like"/>
</dbReference>
<organism evidence="4 5">
    <name type="scientific">Arachis hypogaea</name>
    <name type="common">Peanut</name>
    <dbReference type="NCBI Taxonomy" id="3818"/>
    <lineage>
        <taxon>Eukaryota</taxon>
        <taxon>Viridiplantae</taxon>
        <taxon>Streptophyta</taxon>
        <taxon>Embryophyta</taxon>
        <taxon>Tracheophyta</taxon>
        <taxon>Spermatophyta</taxon>
        <taxon>Magnoliopsida</taxon>
        <taxon>eudicotyledons</taxon>
        <taxon>Gunneridae</taxon>
        <taxon>Pentapetalae</taxon>
        <taxon>rosids</taxon>
        <taxon>fabids</taxon>
        <taxon>Fabales</taxon>
        <taxon>Fabaceae</taxon>
        <taxon>Papilionoideae</taxon>
        <taxon>50 kb inversion clade</taxon>
        <taxon>dalbergioids sensu lato</taxon>
        <taxon>Dalbergieae</taxon>
        <taxon>Pterocarpus clade</taxon>
        <taxon>Arachis</taxon>
    </lineage>
</organism>
<dbReference type="STRING" id="3818.A0A444XPK4"/>
<dbReference type="EMBL" id="SDMP01000019">
    <property type="protein sequence ID" value="RYQ91602.1"/>
    <property type="molecule type" value="Genomic_DNA"/>
</dbReference>
<dbReference type="GO" id="GO:0003723">
    <property type="term" value="F:RNA binding"/>
    <property type="evidence" value="ECO:0007669"/>
    <property type="project" value="UniProtKB-KW"/>
</dbReference>
<accession>A0A444XPK4</accession>
<evidence type="ECO:0000313" key="5">
    <source>
        <dbReference type="Proteomes" id="UP000289738"/>
    </source>
</evidence>
<keyword evidence="2" id="KW-0810">Translation regulation</keyword>
<keyword evidence="1" id="KW-0677">Repeat</keyword>
<reference evidence="4 5" key="1">
    <citation type="submission" date="2019-01" db="EMBL/GenBank/DDBJ databases">
        <title>Sequencing of cultivated peanut Arachis hypogaea provides insights into genome evolution and oil improvement.</title>
        <authorList>
            <person name="Chen X."/>
        </authorList>
    </citation>
    <scope>NUCLEOTIDE SEQUENCE [LARGE SCALE GENOMIC DNA]</scope>
    <source>
        <strain evidence="5">cv. Fuhuasheng</strain>
        <tissue evidence="4">Leaves</tissue>
    </source>
</reference>
<evidence type="ECO:0000256" key="3">
    <source>
        <dbReference type="ARBA" id="ARBA00022884"/>
    </source>
</evidence>
<dbReference type="SUPFAM" id="SSF48371">
    <property type="entry name" value="ARM repeat"/>
    <property type="match status" value="1"/>
</dbReference>
<dbReference type="Pfam" id="PF00806">
    <property type="entry name" value="PUF"/>
    <property type="match status" value="2"/>
</dbReference>
<dbReference type="Pfam" id="PF03004">
    <property type="entry name" value="Transposase_24"/>
    <property type="match status" value="1"/>
</dbReference>
<dbReference type="InterPro" id="IPR004252">
    <property type="entry name" value="Probable_transposase_24"/>
</dbReference>
<comment type="caution">
    <text evidence="4">The sequence shown here is derived from an EMBL/GenBank/DDBJ whole genome shotgun (WGS) entry which is preliminary data.</text>
</comment>
<evidence type="ECO:0000256" key="2">
    <source>
        <dbReference type="ARBA" id="ARBA00022845"/>
    </source>
</evidence>